<dbReference type="InterPro" id="IPR003439">
    <property type="entry name" value="ABC_transporter-like_ATP-bd"/>
</dbReference>
<dbReference type="Gene3D" id="3.40.50.300">
    <property type="entry name" value="P-loop containing nucleotide triphosphate hydrolases"/>
    <property type="match status" value="1"/>
</dbReference>
<evidence type="ECO:0000256" key="6">
    <source>
        <dbReference type="ARBA" id="ARBA00022840"/>
    </source>
</evidence>
<protein>
    <recommendedName>
        <fullName evidence="9">ABC transporter domain-containing protein</fullName>
    </recommendedName>
</protein>
<dbReference type="AlphaFoldDB" id="A0A7S3LLF5"/>
<evidence type="ECO:0000256" key="2">
    <source>
        <dbReference type="ARBA" id="ARBA00006012"/>
    </source>
</evidence>
<dbReference type="GO" id="GO:0016020">
    <property type="term" value="C:membrane"/>
    <property type="evidence" value="ECO:0007669"/>
    <property type="project" value="UniProtKB-SubCell"/>
</dbReference>
<keyword evidence="7" id="KW-1133">Transmembrane helix</keyword>
<dbReference type="EMBL" id="HBIN01006381">
    <property type="protein sequence ID" value="CAE0434367.1"/>
    <property type="molecule type" value="Transcribed_RNA"/>
</dbReference>
<evidence type="ECO:0000256" key="1">
    <source>
        <dbReference type="ARBA" id="ARBA00004141"/>
    </source>
</evidence>
<evidence type="ECO:0000256" key="5">
    <source>
        <dbReference type="ARBA" id="ARBA00022741"/>
    </source>
</evidence>
<evidence type="ECO:0000313" key="10">
    <source>
        <dbReference type="EMBL" id="CAE0434367.1"/>
    </source>
</evidence>
<comment type="similarity">
    <text evidence="2">Belongs to the ABC transporter superfamily. ABCG family. PDR (TC 3.A.1.205) subfamily.</text>
</comment>
<dbReference type="PANTHER" id="PTHR19241">
    <property type="entry name" value="ATP-BINDING CASSETTE TRANSPORTER"/>
    <property type="match status" value="1"/>
</dbReference>
<evidence type="ECO:0000256" key="3">
    <source>
        <dbReference type="ARBA" id="ARBA00022448"/>
    </source>
</evidence>
<keyword evidence="6" id="KW-0067">ATP-binding</keyword>
<dbReference type="InterPro" id="IPR034003">
    <property type="entry name" value="ABCG_PDR_2"/>
</dbReference>
<name>A0A7S3LLF5_9STRA</name>
<proteinExistence type="inferred from homology"/>
<dbReference type="InterPro" id="IPR043926">
    <property type="entry name" value="ABCG_dom"/>
</dbReference>
<dbReference type="InterPro" id="IPR003593">
    <property type="entry name" value="AAA+_ATPase"/>
</dbReference>
<keyword evidence="3" id="KW-0813">Transport</keyword>
<accession>A0A7S3LLF5</accession>
<dbReference type="CDD" id="cd03232">
    <property type="entry name" value="ABCG_PDR_domain2"/>
    <property type="match status" value="1"/>
</dbReference>
<keyword evidence="5" id="KW-0547">Nucleotide-binding</keyword>
<gene>
    <name evidence="10" type="ORF">ASTO00021_LOCUS4665</name>
</gene>
<dbReference type="Pfam" id="PF00005">
    <property type="entry name" value="ABC_tran"/>
    <property type="match status" value="1"/>
</dbReference>
<dbReference type="SMART" id="SM00382">
    <property type="entry name" value="AAA"/>
    <property type="match status" value="1"/>
</dbReference>
<evidence type="ECO:0000256" key="4">
    <source>
        <dbReference type="ARBA" id="ARBA00022692"/>
    </source>
</evidence>
<evidence type="ECO:0000259" key="9">
    <source>
        <dbReference type="PROSITE" id="PS50893"/>
    </source>
</evidence>
<sequence length="348" mass="38642">MVAFNNLSYTISVSQKQKNGMKKKRLLKNISGYAKPGQSTALMGPTGAGKSTLMDVISFRKTQGKTSGVILVNGNQITKRNKSTFLRVTGYVEQNDNHSPCSSVYEAIRFSAYLRQDEKISQEDKEAHIESILTMLQLQDIREKRIGEPGVGSGVSKHEAKRVTIGVELASNPSVLFLDEPTSGLDSQAAYIVMKAVDQVAKSGRTVICTIHQPSAEIFSFFNKLILLKRGGQLVFFGPADKARDYFINIHPTPHLLAADYNTADLVLDAVTLAQDQEDSTNELNDLDISSLEIGNGSRNRNLETLFKETDQWKTFISEIEEFAAHPSELIDVDKKHEKPSFITRSRK</sequence>
<dbReference type="Pfam" id="PF19055">
    <property type="entry name" value="ABC2_membrane_7"/>
    <property type="match status" value="1"/>
</dbReference>
<dbReference type="SUPFAM" id="SSF52540">
    <property type="entry name" value="P-loop containing nucleoside triphosphate hydrolases"/>
    <property type="match status" value="1"/>
</dbReference>
<dbReference type="GO" id="GO:0140359">
    <property type="term" value="F:ABC-type transporter activity"/>
    <property type="evidence" value="ECO:0007669"/>
    <property type="project" value="InterPro"/>
</dbReference>
<dbReference type="GO" id="GO:0005524">
    <property type="term" value="F:ATP binding"/>
    <property type="evidence" value="ECO:0007669"/>
    <property type="project" value="UniProtKB-KW"/>
</dbReference>
<dbReference type="PROSITE" id="PS50893">
    <property type="entry name" value="ABC_TRANSPORTER_2"/>
    <property type="match status" value="1"/>
</dbReference>
<dbReference type="InterPro" id="IPR027417">
    <property type="entry name" value="P-loop_NTPase"/>
</dbReference>
<comment type="subcellular location">
    <subcellularLocation>
        <location evidence="1">Membrane</location>
        <topology evidence="1">Multi-pass membrane protein</topology>
    </subcellularLocation>
</comment>
<evidence type="ECO:0000256" key="7">
    <source>
        <dbReference type="ARBA" id="ARBA00022989"/>
    </source>
</evidence>
<organism evidence="10">
    <name type="scientific">Aplanochytrium stocchinoi</name>
    <dbReference type="NCBI Taxonomy" id="215587"/>
    <lineage>
        <taxon>Eukaryota</taxon>
        <taxon>Sar</taxon>
        <taxon>Stramenopiles</taxon>
        <taxon>Bigyra</taxon>
        <taxon>Labyrinthulomycetes</taxon>
        <taxon>Thraustochytrida</taxon>
        <taxon>Thraustochytriidae</taxon>
        <taxon>Aplanochytrium</taxon>
    </lineage>
</organism>
<keyword evidence="8" id="KW-0472">Membrane</keyword>
<reference evidence="10" key="1">
    <citation type="submission" date="2021-01" db="EMBL/GenBank/DDBJ databases">
        <authorList>
            <person name="Corre E."/>
            <person name="Pelletier E."/>
            <person name="Niang G."/>
            <person name="Scheremetjew M."/>
            <person name="Finn R."/>
            <person name="Kale V."/>
            <person name="Holt S."/>
            <person name="Cochrane G."/>
            <person name="Meng A."/>
            <person name="Brown T."/>
            <person name="Cohen L."/>
        </authorList>
    </citation>
    <scope>NUCLEOTIDE SEQUENCE</scope>
    <source>
        <strain evidence="10">GSBS06</strain>
    </source>
</reference>
<feature type="domain" description="ABC transporter" evidence="9">
    <location>
        <begin position="2"/>
        <end position="256"/>
    </location>
</feature>
<dbReference type="GO" id="GO:0016887">
    <property type="term" value="F:ATP hydrolysis activity"/>
    <property type="evidence" value="ECO:0007669"/>
    <property type="project" value="InterPro"/>
</dbReference>
<keyword evidence="4" id="KW-0812">Transmembrane</keyword>
<evidence type="ECO:0000256" key="8">
    <source>
        <dbReference type="ARBA" id="ARBA00023136"/>
    </source>
</evidence>